<reference evidence="3" key="1">
    <citation type="submission" date="2017-02" db="EMBL/GenBank/DDBJ databases">
        <authorList>
            <person name="Daims H."/>
        </authorList>
    </citation>
    <scope>NUCLEOTIDE SEQUENCE [LARGE SCALE GENOMIC DNA]</scope>
</reference>
<name>A0A1R4HIQ2_9GAMM</name>
<dbReference type="InterPro" id="IPR056925">
    <property type="entry name" value="ParE-like"/>
</dbReference>
<gene>
    <name evidence="2" type="ORF">CRENPOLYSF2_880002</name>
</gene>
<evidence type="ECO:0000313" key="3">
    <source>
        <dbReference type="Proteomes" id="UP000195442"/>
    </source>
</evidence>
<accession>A0A1R4HIQ2</accession>
<feature type="domain" description="ParE-like toxin" evidence="1">
    <location>
        <begin position="20"/>
        <end position="83"/>
    </location>
</feature>
<dbReference type="InterPro" id="IPR035093">
    <property type="entry name" value="RelE/ParE_toxin_dom_sf"/>
</dbReference>
<dbReference type="SUPFAM" id="SSF143011">
    <property type="entry name" value="RelE-like"/>
    <property type="match status" value="1"/>
</dbReference>
<dbReference type="AlphaFoldDB" id="A0A1R4HIQ2"/>
<evidence type="ECO:0000313" key="2">
    <source>
        <dbReference type="EMBL" id="SJM96116.1"/>
    </source>
</evidence>
<proteinExistence type="predicted"/>
<dbReference type="Proteomes" id="UP000195442">
    <property type="component" value="Unassembled WGS sequence"/>
</dbReference>
<evidence type="ECO:0000259" key="1">
    <source>
        <dbReference type="Pfam" id="PF24732"/>
    </source>
</evidence>
<protein>
    <recommendedName>
        <fullName evidence="1">ParE-like toxin domain-containing protein</fullName>
    </recommendedName>
</protein>
<keyword evidence="3" id="KW-1185">Reference proteome</keyword>
<dbReference type="EMBL" id="FUKJ01000455">
    <property type="protein sequence ID" value="SJM96116.1"/>
    <property type="molecule type" value="Genomic_DNA"/>
</dbReference>
<sequence length="92" mass="10918">MKSETTEKFRLLFAAAPKDCQIRIRGAYRLWKKNPLHPSLRFKKVHPCLPIYSARVDLDWRAVGILEESTLIWFWVGPHQQYEALLKLLLNR</sequence>
<dbReference type="OrthoDB" id="129742at2"/>
<dbReference type="Pfam" id="PF24732">
    <property type="entry name" value="ParE_like"/>
    <property type="match status" value="1"/>
</dbReference>
<organism evidence="2 3">
    <name type="scientific">Crenothrix polyspora</name>
    <dbReference type="NCBI Taxonomy" id="360316"/>
    <lineage>
        <taxon>Bacteria</taxon>
        <taxon>Pseudomonadati</taxon>
        <taxon>Pseudomonadota</taxon>
        <taxon>Gammaproteobacteria</taxon>
        <taxon>Methylococcales</taxon>
        <taxon>Crenotrichaceae</taxon>
        <taxon>Crenothrix</taxon>
    </lineage>
</organism>